<dbReference type="InterPro" id="IPR001584">
    <property type="entry name" value="Integrase_cat-core"/>
</dbReference>
<dbReference type="InterPro" id="IPR050900">
    <property type="entry name" value="Transposase_IS3/IS150/IS904"/>
</dbReference>
<name>A0ABP5GGK2_9MICC</name>
<dbReference type="InterPro" id="IPR012337">
    <property type="entry name" value="RNaseH-like_sf"/>
</dbReference>
<gene>
    <name evidence="3" type="ORF">GCM10009720_28840</name>
</gene>
<dbReference type="Pfam" id="PF00665">
    <property type="entry name" value="rve"/>
    <property type="match status" value="1"/>
</dbReference>
<dbReference type="EMBL" id="BAAAMN010000069">
    <property type="protein sequence ID" value="GAA2046189.1"/>
    <property type="molecule type" value="Genomic_DNA"/>
</dbReference>
<dbReference type="SUPFAM" id="SSF53098">
    <property type="entry name" value="Ribonuclease H-like"/>
    <property type="match status" value="1"/>
</dbReference>
<dbReference type="PANTHER" id="PTHR46889:SF5">
    <property type="entry name" value="INTEGRASE PROTEIN"/>
    <property type="match status" value="1"/>
</dbReference>
<dbReference type="Pfam" id="PF13333">
    <property type="entry name" value="rve_2"/>
    <property type="match status" value="1"/>
</dbReference>
<dbReference type="Pfam" id="PF13276">
    <property type="entry name" value="HTH_21"/>
    <property type="match status" value="1"/>
</dbReference>
<sequence>MAKYEFIESHKNTAVRYWTIANMCAWLGVSRSGYYDWRSRPQSATAARREELTARIWFYFDDSDQTYGYRRVHADLVAEGTDASPELVRQIMTEEQMIACQPRPFRVTIDPDAQAAATTPDLVQRDFSATAPGQKFVGDITYIHTWQGFMYLATVIDCYSKKVVGFSMDDHMRDSLVTQALDNAVATTTIQPQAIFHSDKGAQYSSKNFQAALDRHKMRASMGRTGVCWDNSLAESFFAALKNERVHRTVYPTKAHAKRDVFRYIEGFYNTRRRHSALDYQRPAEVHYGGLQLAPAA</sequence>
<keyword evidence="4" id="KW-1185">Reference proteome</keyword>
<reference evidence="4" key="1">
    <citation type="journal article" date="2019" name="Int. J. Syst. Evol. Microbiol.">
        <title>The Global Catalogue of Microorganisms (GCM) 10K type strain sequencing project: providing services to taxonomists for standard genome sequencing and annotation.</title>
        <authorList>
            <consortium name="The Broad Institute Genomics Platform"/>
            <consortium name="The Broad Institute Genome Sequencing Center for Infectious Disease"/>
            <person name="Wu L."/>
            <person name="Ma J."/>
        </authorList>
    </citation>
    <scope>NUCLEOTIDE SEQUENCE [LARGE SCALE GENOMIC DNA]</scope>
    <source>
        <strain evidence="4">JCM 13595</strain>
    </source>
</reference>
<evidence type="ECO:0000313" key="4">
    <source>
        <dbReference type="Proteomes" id="UP001501461"/>
    </source>
</evidence>
<evidence type="ECO:0000256" key="1">
    <source>
        <dbReference type="ARBA" id="ARBA00002286"/>
    </source>
</evidence>
<feature type="domain" description="Integrase catalytic" evidence="2">
    <location>
        <begin position="128"/>
        <end position="291"/>
    </location>
</feature>
<comment type="function">
    <text evidence="1">Involved in the transposition of the insertion sequence.</text>
</comment>
<dbReference type="InterPro" id="IPR036397">
    <property type="entry name" value="RNaseH_sf"/>
</dbReference>
<dbReference type="NCBIfam" id="NF033516">
    <property type="entry name" value="transpos_IS3"/>
    <property type="match status" value="1"/>
</dbReference>
<evidence type="ECO:0000313" key="3">
    <source>
        <dbReference type="EMBL" id="GAA2046189.1"/>
    </source>
</evidence>
<dbReference type="InterPro" id="IPR048020">
    <property type="entry name" value="Transpos_IS3"/>
</dbReference>
<comment type="caution">
    <text evidence="3">The sequence shown here is derived from an EMBL/GenBank/DDBJ whole genome shotgun (WGS) entry which is preliminary data.</text>
</comment>
<dbReference type="PROSITE" id="PS50994">
    <property type="entry name" value="INTEGRASE"/>
    <property type="match status" value="1"/>
</dbReference>
<accession>A0ABP5GGK2</accession>
<dbReference type="Proteomes" id="UP001501461">
    <property type="component" value="Unassembled WGS sequence"/>
</dbReference>
<dbReference type="InterPro" id="IPR025948">
    <property type="entry name" value="HTH-like_dom"/>
</dbReference>
<organism evidence="3 4">
    <name type="scientific">Yaniella flava</name>
    <dbReference type="NCBI Taxonomy" id="287930"/>
    <lineage>
        <taxon>Bacteria</taxon>
        <taxon>Bacillati</taxon>
        <taxon>Actinomycetota</taxon>
        <taxon>Actinomycetes</taxon>
        <taxon>Micrococcales</taxon>
        <taxon>Micrococcaceae</taxon>
        <taxon>Yaniella</taxon>
    </lineage>
</organism>
<dbReference type="Gene3D" id="3.30.420.10">
    <property type="entry name" value="Ribonuclease H-like superfamily/Ribonuclease H"/>
    <property type="match status" value="1"/>
</dbReference>
<protein>
    <submittedName>
        <fullName evidence="3">IS3 family transposase</fullName>
    </submittedName>
</protein>
<proteinExistence type="predicted"/>
<evidence type="ECO:0000259" key="2">
    <source>
        <dbReference type="PROSITE" id="PS50994"/>
    </source>
</evidence>
<dbReference type="PANTHER" id="PTHR46889">
    <property type="entry name" value="TRANSPOSASE INSF FOR INSERTION SEQUENCE IS3B-RELATED"/>
    <property type="match status" value="1"/>
</dbReference>